<dbReference type="EMBL" id="OBEA01000004">
    <property type="protein sequence ID" value="SNY52093.1"/>
    <property type="molecule type" value="Genomic_DNA"/>
</dbReference>
<protein>
    <submittedName>
        <fullName evidence="2">Transposase DDE domain-containing protein</fullName>
    </submittedName>
</protein>
<dbReference type="AlphaFoldDB" id="A0A285IW90"/>
<keyword evidence="1" id="KW-0812">Transmembrane</keyword>
<feature type="transmembrane region" description="Helical" evidence="1">
    <location>
        <begin position="59"/>
        <end position="76"/>
    </location>
</feature>
<accession>A0A285IW90</accession>
<keyword evidence="1" id="KW-1133">Transmembrane helix</keyword>
<proteinExistence type="predicted"/>
<name>A0A285IW90_9RHOB</name>
<organism evidence="2 3">
    <name type="scientific">Pseudooceanicola antarcticus</name>
    <dbReference type="NCBI Taxonomy" id="1247613"/>
    <lineage>
        <taxon>Bacteria</taxon>
        <taxon>Pseudomonadati</taxon>
        <taxon>Pseudomonadota</taxon>
        <taxon>Alphaproteobacteria</taxon>
        <taxon>Rhodobacterales</taxon>
        <taxon>Paracoccaceae</taxon>
        <taxon>Pseudooceanicola</taxon>
    </lineage>
</organism>
<sequence>MASGLSRFARPSTSGPHKTLYNLWKRWSDKRRYKQRNCIEIVFGGLKDSRRVATRNDRCPKVFLPAIVLAVIVIYWL</sequence>
<evidence type="ECO:0000256" key="1">
    <source>
        <dbReference type="SAM" id="Phobius"/>
    </source>
</evidence>
<gene>
    <name evidence="2" type="ORF">SAMN06297129_2174</name>
</gene>
<keyword evidence="1" id="KW-0472">Membrane</keyword>
<reference evidence="2 3" key="1">
    <citation type="submission" date="2017-09" db="EMBL/GenBank/DDBJ databases">
        <authorList>
            <person name="Ehlers B."/>
            <person name="Leendertz F.H."/>
        </authorList>
    </citation>
    <scope>NUCLEOTIDE SEQUENCE [LARGE SCALE GENOMIC DNA]</scope>
    <source>
        <strain evidence="2 3">CGMCC 1.12662</strain>
    </source>
</reference>
<evidence type="ECO:0000313" key="3">
    <source>
        <dbReference type="Proteomes" id="UP000231655"/>
    </source>
</evidence>
<evidence type="ECO:0000313" key="2">
    <source>
        <dbReference type="EMBL" id="SNY52093.1"/>
    </source>
</evidence>
<dbReference type="Proteomes" id="UP000231655">
    <property type="component" value="Unassembled WGS sequence"/>
</dbReference>